<proteinExistence type="predicted"/>
<keyword evidence="2" id="KW-0479">Metal-binding</keyword>
<keyword evidence="8" id="KW-0239">DNA-directed DNA polymerase</keyword>
<feature type="domain" description="Integrase catalytic" evidence="10">
    <location>
        <begin position="13"/>
        <end position="175"/>
    </location>
</feature>
<evidence type="ECO:0000256" key="3">
    <source>
        <dbReference type="ARBA" id="ARBA00022759"/>
    </source>
</evidence>
<evidence type="ECO:0000256" key="7">
    <source>
        <dbReference type="ARBA" id="ARBA00022918"/>
    </source>
</evidence>
<dbReference type="Gene3D" id="3.30.420.10">
    <property type="entry name" value="Ribonuclease H-like superfamily/Ribonuclease H"/>
    <property type="match status" value="1"/>
</dbReference>
<gene>
    <name evidence="11" type="ORF">PR003_g34379</name>
</gene>
<dbReference type="GO" id="GO:0016787">
    <property type="term" value="F:hydrolase activity"/>
    <property type="evidence" value="ECO:0007669"/>
    <property type="project" value="UniProtKB-KW"/>
</dbReference>
<keyword evidence="12" id="KW-1185">Reference proteome</keyword>
<sequence length="175" mass="20018">MTRMSYKKPVTRRATGPFQKLMSDMCYVGEVTYNGFEHFQLVQDEASRYLWGFMMHRKEEASEVVLAHVKWILAQGHKVEVFSSDQGPELFNNKLKFFLEANGIEYTTTNAYSPEENGLVEKMNGVAMSRVRCLLTAANMPWSLWGEAFNFAIEVLRKSKLENPGKPGLFVGYAK</sequence>
<dbReference type="Proteomes" id="UP000434957">
    <property type="component" value="Unassembled WGS sequence"/>
</dbReference>
<evidence type="ECO:0000256" key="5">
    <source>
        <dbReference type="ARBA" id="ARBA00022842"/>
    </source>
</evidence>
<dbReference type="InterPro" id="IPR012337">
    <property type="entry name" value="RNaseH-like_sf"/>
</dbReference>
<dbReference type="EMBL" id="QXFT01011275">
    <property type="protein sequence ID" value="KAE9260415.1"/>
    <property type="molecule type" value="Genomic_DNA"/>
</dbReference>
<dbReference type="InterPro" id="IPR039537">
    <property type="entry name" value="Retrotran_Ty1/copia-like"/>
</dbReference>
<feature type="non-terminal residue" evidence="11">
    <location>
        <position position="175"/>
    </location>
</feature>
<dbReference type="PANTHER" id="PTHR42648:SF11">
    <property type="entry name" value="TRANSPOSON TY4-P GAG-POL POLYPROTEIN"/>
    <property type="match status" value="1"/>
</dbReference>
<dbReference type="SUPFAM" id="SSF53098">
    <property type="entry name" value="Ribonuclease H-like"/>
    <property type="match status" value="1"/>
</dbReference>
<dbReference type="AlphaFoldDB" id="A0A6A4ARY6"/>
<dbReference type="GO" id="GO:0004519">
    <property type="term" value="F:endonuclease activity"/>
    <property type="evidence" value="ECO:0007669"/>
    <property type="project" value="UniProtKB-KW"/>
</dbReference>
<evidence type="ECO:0000256" key="1">
    <source>
        <dbReference type="ARBA" id="ARBA00022722"/>
    </source>
</evidence>
<dbReference type="PROSITE" id="PS50994">
    <property type="entry name" value="INTEGRASE"/>
    <property type="match status" value="1"/>
</dbReference>
<evidence type="ECO:0000256" key="9">
    <source>
        <dbReference type="ARBA" id="ARBA00023172"/>
    </source>
</evidence>
<dbReference type="InterPro" id="IPR036397">
    <property type="entry name" value="RNaseH_sf"/>
</dbReference>
<evidence type="ECO:0000256" key="6">
    <source>
        <dbReference type="ARBA" id="ARBA00022908"/>
    </source>
</evidence>
<dbReference type="GO" id="GO:0006310">
    <property type="term" value="P:DNA recombination"/>
    <property type="evidence" value="ECO:0007669"/>
    <property type="project" value="UniProtKB-KW"/>
</dbReference>
<dbReference type="GO" id="GO:0003676">
    <property type="term" value="F:nucleic acid binding"/>
    <property type="evidence" value="ECO:0007669"/>
    <property type="project" value="InterPro"/>
</dbReference>
<keyword evidence="8" id="KW-0548">Nucleotidyltransferase</keyword>
<keyword evidence="7" id="KW-0695">RNA-directed DNA polymerase</keyword>
<dbReference type="GO" id="GO:0015074">
    <property type="term" value="P:DNA integration"/>
    <property type="evidence" value="ECO:0007669"/>
    <property type="project" value="UniProtKB-KW"/>
</dbReference>
<evidence type="ECO:0000313" key="11">
    <source>
        <dbReference type="EMBL" id="KAE9260415.1"/>
    </source>
</evidence>
<keyword evidence="8" id="KW-0808">Transferase</keyword>
<keyword evidence="5" id="KW-0460">Magnesium</keyword>
<accession>A0A6A4ARY6</accession>
<evidence type="ECO:0000256" key="4">
    <source>
        <dbReference type="ARBA" id="ARBA00022801"/>
    </source>
</evidence>
<evidence type="ECO:0000259" key="10">
    <source>
        <dbReference type="PROSITE" id="PS50994"/>
    </source>
</evidence>
<keyword evidence="4" id="KW-0378">Hydrolase</keyword>
<evidence type="ECO:0000313" key="12">
    <source>
        <dbReference type="Proteomes" id="UP000434957"/>
    </source>
</evidence>
<evidence type="ECO:0000256" key="2">
    <source>
        <dbReference type="ARBA" id="ARBA00022723"/>
    </source>
</evidence>
<dbReference type="PANTHER" id="PTHR42648">
    <property type="entry name" value="TRANSPOSASE, PUTATIVE-RELATED"/>
    <property type="match status" value="1"/>
</dbReference>
<keyword evidence="1" id="KW-0540">Nuclease</keyword>
<keyword evidence="9" id="KW-0233">DNA recombination</keyword>
<comment type="caution">
    <text evidence="11">The sequence shown here is derived from an EMBL/GenBank/DDBJ whole genome shotgun (WGS) entry which is preliminary data.</text>
</comment>
<dbReference type="GO" id="GO:0046872">
    <property type="term" value="F:metal ion binding"/>
    <property type="evidence" value="ECO:0007669"/>
    <property type="project" value="UniProtKB-KW"/>
</dbReference>
<name>A0A6A4ARY6_9STRA</name>
<dbReference type="Pfam" id="PF00665">
    <property type="entry name" value="rve"/>
    <property type="match status" value="1"/>
</dbReference>
<keyword evidence="6" id="KW-0229">DNA integration</keyword>
<dbReference type="GO" id="GO:0003964">
    <property type="term" value="F:RNA-directed DNA polymerase activity"/>
    <property type="evidence" value="ECO:0007669"/>
    <property type="project" value="UniProtKB-KW"/>
</dbReference>
<dbReference type="GO" id="GO:0003887">
    <property type="term" value="F:DNA-directed DNA polymerase activity"/>
    <property type="evidence" value="ECO:0007669"/>
    <property type="project" value="UniProtKB-KW"/>
</dbReference>
<organism evidence="11 12">
    <name type="scientific">Phytophthora rubi</name>
    <dbReference type="NCBI Taxonomy" id="129364"/>
    <lineage>
        <taxon>Eukaryota</taxon>
        <taxon>Sar</taxon>
        <taxon>Stramenopiles</taxon>
        <taxon>Oomycota</taxon>
        <taxon>Peronosporomycetes</taxon>
        <taxon>Peronosporales</taxon>
        <taxon>Peronosporaceae</taxon>
        <taxon>Phytophthora</taxon>
    </lineage>
</organism>
<keyword evidence="3" id="KW-0255">Endonuclease</keyword>
<reference evidence="11 12" key="1">
    <citation type="submission" date="2018-08" db="EMBL/GenBank/DDBJ databases">
        <title>Genomic investigation of the strawberry pathogen Phytophthora fragariae indicates pathogenicity is determined by transcriptional variation in three key races.</title>
        <authorList>
            <person name="Adams T.M."/>
            <person name="Armitage A.D."/>
            <person name="Sobczyk M.K."/>
            <person name="Bates H.J."/>
            <person name="Dunwell J.M."/>
            <person name="Nellist C.F."/>
            <person name="Harrison R.J."/>
        </authorList>
    </citation>
    <scope>NUCLEOTIDE SEQUENCE [LARGE SCALE GENOMIC DNA]</scope>
    <source>
        <strain evidence="11 12">SCRP333</strain>
    </source>
</reference>
<dbReference type="InterPro" id="IPR001584">
    <property type="entry name" value="Integrase_cat-core"/>
</dbReference>
<evidence type="ECO:0000256" key="8">
    <source>
        <dbReference type="ARBA" id="ARBA00022932"/>
    </source>
</evidence>
<protein>
    <recommendedName>
        <fullName evidence="10">Integrase catalytic domain-containing protein</fullName>
    </recommendedName>
</protein>